<reference evidence="2" key="1">
    <citation type="journal article" date="2006" name="PLoS Biol.">
        <title>Macronuclear genome sequence of the ciliate Tetrahymena thermophila, a model eukaryote.</title>
        <authorList>
            <person name="Eisen J.A."/>
            <person name="Coyne R.S."/>
            <person name="Wu M."/>
            <person name="Wu D."/>
            <person name="Thiagarajan M."/>
            <person name="Wortman J.R."/>
            <person name="Badger J.H."/>
            <person name="Ren Q."/>
            <person name="Amedeo P."/>
            <person name="Jones K.M."/>
            <person name="Tallon L.J."/>
            <person name="Delcher A.L."/>
            <person name="Salzberg S.L."/>
            <person name="Silva J.C."/>
            <person name="Haas B.J."/>
            <person name="Majoros W.H."/>
            <person name="Farzad M."/>
            <person name="Carlton J.M."/>
            <person name="Smith R.K. Jr."/>
            <person name="Garg J."/>
            <person name="Pearlman R.E."/>
            <person name="Karrer K.M."/>
            <person name="Sun L."/>
            <person name="Manning G."/>
            <person name="Elde N.C."/>
            <person name="Turkewitz A.P."/>
            <person name="Asai D.J."/>
            <person name="Wilkes D.E."/>
            <person name="Wang Y."/>
            <person name="Cai H."/>
            <person name="Collins K."/>
            <person name="Stewart B.A."/>
            <person name="Lee S.R."/>
            <person name="Wilamowska K."/>
            <person name="Weinberg Z."/>
            <person name="Ruzzo W.L."/>
            <person name="Wloga D."/>
            <person name="Gaertig J."/>
            <person name="Frankel J."/>
            <person name="Tsao C.-C."/>
            <person name="Gorovsky M.A."/>
            <person name="Keeling P.J."/>
            <person name="Waller R.F."/>
            <person name="Patron N.J."/>
            <person name="Cherry J.M."/>
            <person name="Stover N.A."/>
            <person name="Krieger C.J."/>
            <person name="del Toro C."/>
            <person name="Ryder H.F."/>
            <person name="Williamson S.C."/>
            <person name="Barbeau R.A."/>
            <person name="Hamilton E.P."/>
            <person name="Orias E."/>
        </authorList>
    </citation>
    <scope>NUCLEOTIDE SEQUENCE [LARGE SCALE GENOMIC DNA]</scope>
    <source>
        <strain evidence="2">SB210</strain>
    </source>
</reference>
<dbReference type="Proteomes" id="UP000009168">
    <property type="component" value="Unassembled WGS sequence"/>
</dbReference>
<protein>
    <submittedName>
        <fullName evidence="1">Uncharacterized protein</fullName>
    </submittedName>
</protein>
<name>W7XD66_TETTS</name>
<evidence type="ECO:0000313" key="2">
    <source>
        <dbReference type="Proteomes" id="UP000009168"/>
    </source>
</evidence>
<dbReference type="KEGG" id="tet:TTHERM_001028812"/>
<proteinExistence type="predicted"/>
<sequence>MSWRIYGMLLIDKMIFQILKPLMIKHNEIKFSEIILLSCFTIIIIMTQRFTNNQFMNTILDISVPNFINQVYISRHQKTPNQIKLLKNLSFTILLSNKIYLVILVQYQTQNQFEI</sequence>
<dbReference type="AlphaFoldDB" id="W7XD66"/>
<dbReference type="RefSeq" id="XP_012652895.1">
    <property type="nucleotide sequence ID" value="XM_012797441.1"/>
</dbReference>
<gene>
    <name evidence="1" type="ORF">TTHERM_001028812</name>
</gene>
<dbReference type="EMBL" id="GG662710">
    <property type="protein sequence ID" value="EWS74563.1"/>
    <property type="molecule type" value="Genomic_DNA"/>
</dbReference>
<evidence type="ECO:0000313" key="1">
    <source>
        <dbReference type="EMBL" id="EWS74563.1"/>
    </source>
</evidence>
<accession>W7XD66</accession>
<dbReference type="InParanoid" id="W7XD66"/>
<keyword evidence="2" id="KW-1185">Reference proteome</keyword>
<organism evidence="1 2">
    <name type="scientific">Tetrahymena thermophila (strain SB210)</name>
    <dbReference type="NCBI Taxonomy" id="312017"/>
    <lineage>
        <taxon>Eukaryota</taxon>
        <taxon>Sar</taxon>
        <taxon>Alveolata</taxon>
        <taxon>Ciliophora</taxon>
        <taxon>Intramacronucleata</taxon>
        <taxon>Oligohymenophorea</taxon>
        <taxon>Hymenostomatida</taxon>
        <taxon>Tetrahymenina</taxon>
        <taxon>Tetrahymenidae</taxon>
        <taxon>Tetrahymena</taxon>
    </lineage>
</organism>
<dbReference type="GeneID" id="24441467"/>